<sequence length="341" mass="37359">MHKPIKVYRGEYLESAHDIHIAVVNVKGELLYSYGNPDKYVFPRSSMKPFQAIAVLETGAVDVVGMDDRELSLICASHNGEAMHRTSVMSILSKVELEESALQCGTHIPRDMASYHELIRDGGQLTPVFSNCSGKHAGMLTAVAHMKEDIAAYREIDHPHQQRILNVIEKVCHFPSNEIGISVDGCGVPVHRLPLRNTALGYASLALSTDIHPAQTAEYLDRVKKAMVTYPEMVAGTDRFDTDLMKVFGGRLVAKTGAEGVQCIGDSETGIGIAIKAEDGNGRAVSVATMEVLKQLNIGEEGQYRQLSQYITAPVLNARQAVIGRIEADFQLKAEKMQNIE</sequence>
<evidence type="ECO:0000313" key="1">
    <source>
        <dbReference type="EMBL" id="MDQ0270581.1"/>
    </source>
</evidence>
<dbReference type="EMBL" id="JAUSUB010000009">
    <property type="protein sequence ID" value="MDQ0270581.1"/>
    <property type="molecule type" value="Genomic_DNA"/>
</dbReference>
<dbReference type="InterPro" id="IPR010349">
    <property type="entry name" value="Asparaginase_II"/>
</dbReference>
<accession>A0ABU0AH41</accession>
<name>A0ABU0AH41_9BACI</name>
<gene>
    <name evidence="1" type="ORF">J2S17_002456</name>
</gene>
<dbReference type="RefSeq" id="WP_307475118.1">
    <property type="nucleotide sequence ID" value="NZ_JAUSUB010000009.1"/>
</dbReference>
<protein>
    <submittedName>
        <fullName evidence="1">L-asparaginase II</fullName>
    </submittedName>
</protein>
<dbReference type="InterPro" id="IPR012338">
    <property type="entry name" value="Beta-lactam/transpept-like"/>
</dbReference>
<keyword evidence="2" id="KW-1185">Reference proteome</keyword>
<proteinExistence type="predicted"/>
<organism evidence="1 2">
    <name type="scientific">Cytobacillus purgationiresistens</name>
    <dbReference type="NCBI Taxonomy" id="863449"/>
    <lineage>
        <taxon>Bacteria</taxon>
        <taxon>Bacillati</taxon>
        <taxon>Bacillota</taxon>
        <taxon>Bacilli</taxon>
        <taxon>Bacillales</taxon>
        <taxon>Bacillaceae</taxon>
        <taxon>Cytobacillus</taxon>
    </lineage>
</organism>
<dbReference type="PANTHER" id="PTHR42110">
    <property type="entry name" value="L-ASPARAGINASE, PUTATIVE (AFU_ORTHOLOGUE AFUA_3G11890)-RELATED"/>
    <property type="match status" value="1"/>
</dbReference>
<dbReference type="Pfam" id="PF06089">
    <property type="entry name" value="Asparaginase_II"/>
    <property type="match status" value="1"/>
</dbReference>
<reference evidence="1 2" key="1">
    <citation type="submission" date="2023-07" db="EMBL/GenBank/DDBJ databases">
        <title>Genomic Encyclopedia of Type Strains, Phase IV (KMG-IV): sequencing the most valuable type-strain genomes for metagenomic binning, comparative biology and taxonomic classification.</title>
        <authorList>
            <person name="Goeker M."/>
        </authorList>
    </citation>
    <scope>NUCLEOTIDE SEQUENCE [LARGE SCALE GENOMIC DNA]</scope>
    <source>
        <strain evidence="1 2">DSM 23494</strain>
    </source>
</reference>
<dbReference type="SUPFAM" id="SSF56601">
    <property type="entry name" value="beta-lactamase/transpeptidase-like"/>
    <property type="match status" value="1"/>
</dbReference>
<comment type="caution">
    <text evidence="1">The sequence shown here is derived from an EMBL/GenBank/DDBJ whole genome shotgun (WGS) entry which is preliminary data.</text>
</comment>
<dbReference type="PANTHER" id="PTHR42110:SF1">
    <property type="entry name" value="L-ASPARAGINASE, PUTATIVE (AFU_ORTHOLOGUE AFUA_3G11890)-RELATED"/>
    <property type="match status" value="1"/>
</dbReference>
<evidence type="ECO:0000313" key="2">
    <source>
        <dbReference type="Proteomes" id="UP001238088"/>
    </source>
</evidence>
<dbReference type="Proteomes" id="UP001238088">
    <property type="component" value="Unassembled WGS sequence"/>
</dbReference>